<dbReference type="Pfam" id="PF14269">
    <property type="entry name" value="Arylsulfotran_2"/>
    <property type="match status" value="1"/>
</dbReference>
<sequence>MYQGVTIKYYRHLDLETEWKRLPTILVSGFCTSRQGAIFQEGEIRAEKAEESSFVQRPPINTVKCRSPIILAISVLLLANPATEGWQFRSRPDLAPPRLNIIIPASAVEPGYLFLAPFAGLPDTPTAPHGYGHGHGHLTILDQHYEQIRELWAGNHKLVEKHEFHVVGEETGLIQIYQPIPRDLTPWGAEPEQQWIVNAIIQGEIRPRGLGIATGKILLEWSSVDHVSPDEAILPINPGQAGSGYNSACAVDKINAHGTEHDSGGERGPHSSLGVGVENHRAFRFNWTGLPSEEPAIVSLEDAGGTTLYVWWNGDTEATAWRFDEVSNKYGSREFPGRGKEKKL</sequence>
<accession>A0A4U6XQP6</accession>
<gene>
    <name evidence="1" type="ORF">CTA1_3079</name>
</gene>
<dbReference type="EMBL" id="PJEX01000032">
    <property type="protein sequence ID" value="TKW57989.1"/>
    <property type="molecule type" value="Genomic_DNA"/>
</dbReference>
<dbReference type="AlphaFoldDB" id="A0A4U6XQP6"/>
<evidence type="ECO:0000313" key="1">
    <source>
        <dbReference type="EMBL" id="TKW57989.1"/>
    </source>
</evidence>
<dbReference type="InterPro" id="IPR039535">
    <property type="entry name" value="ASST-like"/>
</dbReference>
<dbReference type="STRING" id="1306861.A0A4U6XQP6"/>
<protein>
    <submittedName>
        <fullName evidence="1">Uncharacterized protein</fullName>
    </submittedName>
</protein>
<comment type="caution">
    <text evidence="1">The sequence shown here is derived from an EMBL/GenBank/DDBJ whole genome shotgun (WGS) entry which is preliminary data.</text>
</comment>
<proteinExistence type="predicted"/>
<dbReference type="PANTHER" id="PTHR35340">
    <property type="entry name" value="PQQ ENZYME REPEAT PROTEIN-RELATED"/>
    <property type="match status" value="1"/>
</dbReference>
<dbReference type="OrthoDB" id="5427350at2759"/>
<name>A0A4U6XQP6_9PEZI</name>
<reference evidence="1 2" key="1">
    <citation type="journal article" date="2019" name="PLoS ONE">
        <title>Comparative genome analysis indicates high evolutionary potential of pathogenicity genes in Colletotrichum tanaceti.</title>
        <authorList>
            <person name="Lelwala R.V."/>
            <person name="Korhonen P.K."/>
            <person name="Young N.D."/>
            <person name="Scott J.B."/>
            <person name="Ades P.A."/>
            <person name="Gasser R.B."/>
            <person name="Taylor P.W.J."/>
        </authorList>
    </citation>
    <scope>NUCLEOTIDE SEQUENCE [LARGE SCALE GENOMIC DNA]</scope>
    <source>
        <strain evidence="1">BRIP57314</strain>
    </source>
</reference>
<dbReference type="InterPro" id="IPR053143">
    <property type="entry name" value="Arylsulfate_ST"/>
</dbReference>
<keyword evidence="2" id="KW-1185">Reference proteome</keyword>
<dbReference type="Proteomes" id="UP000310108">
    <property type="component" value="Unassembled WGS sequence"/>
</dbReference>
<evidence type="ECO:0000313" key="2">
    <source>
        <dbReference type="Proteomes" id="UP000310108"/>
    </source>
</evidence>
<organism evidence="1 2">
    <name type="scientific">Colletotrichum tanaceti</name>
    <dbReference type="NCBI Taxonomy" id="1306861"/>
    <lineage>
        <taxon>Eukaryota</taxon>
        <taxon>Fungi</taxon>
        <taxon>Dikarya</taxon>
        <taxon>Ascomycota</taxon>
        <taxon>Pezizomycotina</taxon>
        <taxon>Sordariomycetes</taxon>
        <taxon>Hypocreomycetidae</taxon>
        <taxon>Glomerellales</taxon>
        <taxon>Glomerellaceae</taxon>
        <taxon>Colletotrichum</taxon>
        <taxon>Colletotrichum destructivum species complex</taxon>
    </lineage>
</organism>
<dbReference type="PANTHER" id="PTHR35340:SF9">
    <property type="entry name" value="ASST-DOMAIN-CONTAINING PROTEIN"/>
    <property type="match status" value="1"/>
</dbReference>